<dbReference type="Proteomes" id="UP000594638">
    <property type="component" value="Unassembled WGS sequence"/>
</dbReference>
<gene>
    <name evidence="1" type="ORF">OLEA9_A087419</name>
</gene>
<accession>A0A8S0S3P0</accession>
<protein>
    <submittedName>
        <fullName evidence="1">Uncharacterized protein</fullName>
    </submittedName>
</protein>
<reference evidence="1 2" key="1">
    <citation type="submission" date="2019-12" db="EMBL/GenBank/DDBJ databases">
        <authorList>
            <person name="Alioto T."/>
            <person name="Alioto T."/>
            <person name="Gomez Garrido J."/>
        </authorList>
    </citation>
    <scope>NUCLEOTIDE SEQUENCE [LARGE SCALE GENOMIC DNA]</scope>
</reference>
<dbReference type="Gramene" id="OE9A087419T1">
    <property type="protein sequence ID" value="OE9A087419C1"/>
    <property type="gene ID" value="OE9A087419"/>
</dbReference>
<proteinExistence type="predicted"/>
<dbReference type="EMBL" id="CACTIH010003905">
    <property type="protein sequence ID" value="CAA2987154.1"/>
    <property type="molecule type" value="Genomic_DNA"/>
</dbReference>
<dbReference type="AlphaFoldDB" id="A0A8S0S3P0"/>
<comment type="caution">
    <text evidence="1">The sequence shown here is derived from an EMBL/GenBank/DDBJ whole genome shotgun (WGS) entry which is preliminary data.</text>
</comment>
<name>A0A8S0S3P0_OLEEU</name>
<keyword evidence="2" id="KW-1185">Reference proteome</keyword>
<evidence type="ECO:0000313" key="1">
    <source>
        <dbReference type="EMBL" id="CAA2987154.1"/>
    </source>
</evidence>
<organism evidence="1 2">
    <name type="scientific">Olea europaea subsp. europaea</name>
    <dbReference type="NCBI Taxonomy" id="158383"/>
    <lineage>
        <taxon>Eukaryota</taxon>
        <taxon>Viridiplantae</taxon>
        <taxon>Streptophyta</taxon>
        <taxon>Embryophyta</taxon>
        <taxon>Tracheophyta</taxon>
        <taxon>Spermatophyta</taxon>
        <taxon>Magnoliopsida</taxon>
        <taxon>eudicotyledons</taxon>
        <taxon>Gunneridae</taxon>
        <taxon>Pentapetalae</taxon>
        <taxon>asterids</taxon>
        <taxon>lamiids</taxon>
        <taxon>Lamiales</taxon>
        <taxon>Oleaceae</taxon>
        <taxon>Oleeae</taxon>
        <taxon>Olea</taxon>
    </lineage>
</organism>
<evidence type="ECO:0000313" key="2">
    <source>
        <dbReference type="Proteomes" id="UP000594638"/>
    </source>
</evidence>
<sequence length="61" mass="6865">MELSSFKDAEVIEESSNAPVNLDRQAACEEGDEMLRLFQSQLRLNIDEELLIHVNVNMTAG</sequence>